<dbReference type="Gene3D" id="3.40.50.1110">
    <property type="entry name" value="SGNH hydrolase"/>
    <property type="match status" value="1"/>
</dbReference>
<dbReference type="InterPro" id="IPR001087">
    <property type="entry name" value="GDSL"/>
</dbReference>
<dbReference type="STRING" id="35722.A0A0B7MWL7"/>
<evidence type="ECO:0000313" key="4">
    <source>
        <dbReference type="Proteomes" id="UP000054107"/>
    </source>
</evidence>
<dbReference type="PANTHER" id="PTHR45648">
    <property type="entry name" value="GDSL LIPASE/ACYLHYDROLASE FAMILY PROTEIN (AFU_ORTHOLOGUE AFUA_4G14700)"/>
    <property type="match status" value="1"/>
</dbReference>
<evidence type="ECO:0000256" key="1">
    <source>
        <dbReference type="ARBA" id="ARBA00022801"/>
    </source>
</evidence>
<dbReference type="EMBL" id="LN724120">
    <property type="protein sequence ID" value="CEP10426.1"/>
    <property type="molecule type" value="Genomic_DNA"/>
</dbReference>
<dbReference type="AlphaFoldDB" id="A0A0B7MWL7"/>
<protein>
    <recommendedName>
        <fullName evidence="5">SGNH hydrolase-type esterase domain-containing protein</fullName>
    </recommendedName>
</protein>
<accession>A0A0B7MWL7</accession>
<keyword evidence="2" id="KW-0732">Signal</keyword>
<dbReference type="Pfam" id="PF00657">
    <property type="entry name" value="Lipase_GDSL"/>
    <property type="match status" value="1"/>
</dbReference>
<dbReference type="OrthoDB" id="1600564at2759"/>
<sequence>MKLLTLAPFLALSATAVSAFDKIIAYGDSYSDNGNDYLHSKFPPAPPYWEGRFSNGPTWLEHVNENLTGVEIVNVCNGGATLNNADVYSEFNGWIVPGFIQQVLTTFVNGTSDDLYLLFHGHNDMISIARPDQYNVVNKNYTKEAAAANFVKGAELLVNLYGAKNFLIINLSPFDKWPVVPDSKKQEVGQMVVDFNALVKEMTPKALPNATINFLDLHSWMEDKLAHPESVGQETSNGPCAWGIGNTTACDDPEKHFFWDSYHPSKEVHAALGAWAFEQIVDLYNIKLD</sequence>
<name>A0A0B7MWL7_9FUNG</name>
<keyword evidence="1" id="KW-0378">Hydrolase</keyword>
<evidence type="ECO:0000256" key="2">
    <source>
        <dbReference type="SAM" id="SignalP"/>
    </source>
</evidence>
<evidence type="ECO:0000313" key="3">
    <source>
        <dbReference type="EMBL" id="CEP10426.1"/>
    </source>
</evidence>
<dbReference type="InterPro" id="IPR036514">
    <property type="entry name" value="SGNH_hydro_sf"/>
</dbReference>
<dbReference type="InterPro" id="IPR051058">
    <property type="entry name" value="GDSL_Est/Lipase"/>
</dbReference>
<dbReference type="SUPFAM" id="SSF52266">
    <property type="entry name" value="SGNH hydrolase"/>
    <property type="match status" value="1"/>
</dbReference>
<feature type="signal peptide" evidence="2">
    <location>
        <begin position="1"/>
        <end position="19"/>
    </location>
</feature>
<dbReference type="PANTHER" id="PTHR45648:SF22">
    <property type="entry name" value="GDSL LIPASE_ACYLHYDROLASE FAMILY PROTEIN (AFU_ORTHOLOGUE AFUA_4G14700)"/>
    <property type="match status" value="1"/>
</dbReference>
<feature type="chain" id="PRO_5002120455" description="SGNH hydrolase-type esterase domain-containing protein" evidence="2">
    <location>
        <begin position="20"/>
        <end position="289"/>
    </location>
</feature>
<gene>
    <name evidence="3" type="primary">PARPA_04108.1 scaffold 11792</name>
</gene>
<dbReference type="GO" id="GO:0016788">
    <property type="term" value="F:hydrolase activity, acting on ester bonds"/>
    <property type="evidence" value="ECO:0007669"/>
    <property type="project" value="InterPro"/>
</dbReference>
<proteinExistence type="predicted"/>
<keyword evidence="4" id="KW-1185">Reference proteome</keyword>
<dbReference type="CDD" id="cd01846">
    <property type="entry name" value="fatty_acyltransferase_like"/>
    <property type="match status" value="1"/>
</dbReference>
<dbReference type="Proteomes" id="UP000054107">
    <property type="component" value="Unassembled WGS sequence"/>
</dbReference>
<organism evidence="3 4">
    <name type="scientific">Parasitella parasitica</name>
    <dbReference type="NCBI Taxonomy" id="35722"/>
    <lineage>
        <taxon>Eukaryota</taxon>
        <taxon>Fungi</taxon>
        <taxon>Fungi incertae sedis</taxon>
        <taxon>Mucoromycota</taxon>
        <taxon>Mucoromycotina</taxon>
        <taxon>Mucoromycetes</taxon>
        <taxon>Mucorales</taxon>
        <taxon>Mucorineae</taxon>
        <taxon>Mucoraceae</taxon>
        <taxon>Parasitella</taxon>
    </lineage>
</organism>
<evidence type="ECO:0008006" key="5">
    <source>
        <dbReference type="Google" id="ProtNLM"/>
    </source>
</evidence>
<reference evidence="3 4" key="1">
    <citation type="submission" date="2014-09" db="EMBL/GenBank/DDBJ databases">
        <authorList>
            <person name="Ellenberger Sabrina"/>
        </authorList>
    </citation>
    <scope>NUCLEOTIDE SEQUENCE [LARGE SCALE GENOMIC DNA]</scope>
    <source>
        <strain evidence="3 4">CBS 412.66</strain>
    </source>
</reference>